<proteinExistence type="predicted"/>
<evidence type="ECO:0000313" key="2">
    <source>
        <dbReference type="EMBL" id="OQD68750.1"/>
    </source>
</evidence>
<dbReference type="GO" id="GO:0008757">
    <property type="term" value="F:S-adenosylmethionine-dependent methyltransferase activity"/>
    <property type="evidence" value="ECO:0007669"/>
    <property type="project" value="InterPro"/>
</dbReference>
<dbReference type="AlphaFoldDB" id="A0A1V6NVT5"/>
<dbReference type="InterPro" id="IPR029063">
    <property type="entry name" value="SAM-dependent_MTases_sf"/>
</dbReference>
<dbReference type="SUPFAM" id="SSF53335">
    <property type="entry name" value="S-adenosyl-L-methionine-dependent methyltransferases"/>
    <property type="match status" value="1"/>
</dbReference>
<evidence type="ECO:0000259" key="1">
    <source>
        <dbReference type="Pfam" id="PF08241"/>
    </source>
</evidence>
<dbReference type="InterPro" id="IPR013216">
    <property type="entry name" value="Methyltransf_11"/>
</dbReference>
<keyword evidence="3" id="KW-1185">Reference proteome</keyword>
<protein>
    <recommendedName>
        <fullName evidence="1">Methyltransferase type 11 domain-containing protein</fullName>
    </recommendedName>
</protein>
<sequence>MSAPIPAQNLYLGQARATKTVEDCMSIYDKWASTYNDKSQQRHFRRRLRNGLVEQALSASAKAIDGIDLSAAMLEVARKTGVYRDLAQADMNRPINQADFTYDTVLCVGTFTLGHVRPGPCLERTPF</sequence>
<organism evidence="2 3">
    <name type="scientific">Penicillium decumbens</name>
    <dbReference type="NCBI Taxonomy" id="69771"/>
    <lineage>
        <taxon>Eukaryota</taxon>
        <taxon>Fungi</taxon>
        <taxon>Dikarya</taxon>
        <taxon>Ascomycota</taxon>
        <taxon>Pezizomycotina</taxon>
        <taxon>Eurotiomycetes</taxon>
        <taxon>Eurotiomycetidae</taxon>
        <taxon>Eurotiales</taxon>
        <taxon>Aspergillaceae</taxon>
        <taxon>Penicillium</taxon>
    </lineage>
</organism>
<comment type="caution">
    <text evidence="2">The sequence shown here is derived from an EMBL/GenBank/DDBJ whole genome shotgun (WGS) entry which is preliminary data.</text>
</comment>
<dbReference type="Pfam" id="PF08241">
    <property type="entry name" value="Methyltransf_11"/>
    <property type="match status" value="1"/>
</dbReference>
<dbReference type="OrthoDB" id="66144at2759"/>
<dbReference type="STRING" id="69771.A0A1V6NVT5"/>
<dbReference type="EMBL" id="MDYL01000031">
    <property type="protein sequence ID" value="OQD68750.1"/>
    <property type="molecule type" value="Genomic_DNA"/>
</dbReference>
<evidence type="ECO:0000313" key="3">
    <source>
        <dbReference type="Proteomes" id="UP000191522"/>
    </source>
</evidence>
<gene>
    <name evidence="2" type="ORF">PENDEC_c031G02981</name>
</gene>
<accession>A0A1V6NVT5</accession>
<reference evidence="3" key="1">
    <citation type="journal article" date="2017" name="Nat. Microbiol.">
        <title>Global analysis of biosynthetic gene clusters reveals vast potential of secondary metabolite production in Penicillium species.</title>
        <authorList>
            <person name="Nielsen J.C."/>
            <person name="Grijseels S."/>
            <person name="Prigent S."/>
            <person name="Ji B."/>
            <person name="Dainat J."/>
            <person name="Nielsen K.F."/>
            <person name="Frisvad J.C."/>
            <person name="Workman M."/>
            <person name="Nielsen J."/>
        </authorList>
    </citation>
    <scope>NUCLEOTIDE SEQUENCE [LARGE SCALE GENOMIC DNA]</scope>
    <source>
        <strain evidence="3">IBT 11843</strain>
    </source>
</reference>
<feature type="domain" description="Methyltransferase type 11" evidence="1">
    <location>
        <begin position="51"/>
        <end position="111"/>
    </location>
</feature>
<dbReference type="Gene3D" id="3.40.50.150">
    <property type="entry name" value="Vaccinia Virus protein VP39"/>
    <property type="match status" value="1"/>
</dbReference>
<dbReference type="Proteomes" id="UP000191522">
    <property type="component" value="Unassembled WGS sequence"/>
</dbReference>
<name>A0A1V6NVT5_PENDC</name>